<evidence type="ECO:0000313" key="3">
    <source>
        <dbReference type="Proteomes" id="UP001378188"/>
    </source>
</evidence>
<dbReference type="AlphaFoldDB" id="A0AAW9RMI9"/>
<dbReference type="EMBL" id="JAZHOF010000001">
    <property type="protein sequence ID" value="MEJ8570045.1"/>
    <property type="molecule type" value="Genomic_DNA"/>
</dbReference>
<dbReference type="Proteomes" id="UP001378188">
    <property type="component" value="Unassembled WGS sequence"/>
</dbReference>
<organism evidence="2 3">
    <name type="scientific">Microbaculum marinum</name>
    <dbReference type="NCBI Taxonomy" id="1764581"/>
    <lineage>
        <taxon>Bacteria</taxon>
        <taxon>Pseudomonadati</taxon>
        <taxon>Pseudomonadota</taxon>
        <taxon>Alphaproteobacteria</taxon>
        <taxon>Hyphomicrobiales</taxon>
        <taxon>Tepidamorphaceae</taxon>
        <taxon>Microbaculum</taxon>
    </lineage>
</organism>
<evidence type="ECO:0000256" key="1">
    <source>
        <dbReference type="SAM" id="MobiDB-lite"/>
    </source>
</evidence>
<comment type="caution">
    <text evidence="2">The sequence shown here is derived from an EMBL/GenBank/DDBJ whole genome shotgun (WGS) entry which is preliminary data.</text>
</comment>
<protein>
    <submittedName>
        <fullName evidence="2">Uncharacterized protein</fullName>
    </submittedName>
</protein>
<reference evidence="2 3" key="1">
    <citation type="submission" date="2024-02" db="EMBL/GenBank/DDBJ databases">
        <title>Genome analysis and characterization of Microbaculum marinisediminis sp. nov., isolated from marine sediment.</title>
        <authorList>
            <person name="Du Z.-J."/>
            <person name="Ye Y.-Q."/>
            <person name="Zhang Z.-R."/>
            <person name="Yuan S.-M."/>
            <person name="Zhang X.-Y."/>
        </authorList>
    </citation>
    <scope>NUCLEOTIDE SEQUENCE [LARGE SCALE GENOMIC DNA]</scope>
    <source>
        <strain evidence="2 3">SDUM1044001</strain>
    </source>
</reference>
<feature type="region of interest" description="Disordered" evidence="1">
    <location>
        <begin position="1"/>
        <end position="29"/>
    </location>
</feature>
<name>A0AAW9RMI9_9HYPH</name>
<feature type="compositionally biased region" description="Polar residues" evidence="1">
    <location>
        <begin position="1"/>
        <end position="15"/>
    </location>
</feature>
<accession>A0AAW9RMI9</accession>
<keyword evidence="3" id="KW-1185">Reference proteome</keyword>
<sequence length="78" mass="8436">MIDNMPQTPIDTSGNAARGTYAHPRDVVGDPALSNVEKRQILNEWAEAARAENRASGKGESDVADDDLEAIEQALQML</sequence>
<gene>
    <name evidence="2" type="ORF">V3328_01065</name>
</gene>
<evidence type="ECO:0000313" key="2">
    <source>
        <dbReference type="EMBL" id="MEJ8570045.1"/>
    </source>
</evidence>
<proteinExistence type="predicted"/>
<dbReference type="RefSeq" id="WP_340327783.1">
    <property type="nucleotide sequence ID" value="NZ_JAZHOF010000001.1"/>
</dbReference>